<evidence type="ECO:0000313" key="3">
    <source>
        <dbReference type="Proteomes" id="UP000614490"/>
    </source>
</evidence>
<dbReference type="RefSeq" id="WP_197317020.1">
    <property type="nucleotide sequence ID" value="NZ_JADZSC010000002.1"/>
</dbReference>
<keyword evidence="1" id="KW-0812">Transmembrane</keyword>
<organism evidence="2 3">
    <name type="scientific">Halobacillus yeomjeoni</name>
    <dbReference type="NCBI Taxonomy" id="311194"/>
    <lineage>
        <taxon>Bacteria</taxon>
        <taxon>Bacillati</taxon>
        <taxon>Bacillota</taxon>
        <taxon>Bacilli</taxon>
        <taxon>Bacillales</taxon>
        <taxon>Bacillaceae</taxon>
        <taxon>Halobacillus</taxon>
    </lineage>
</organism>
<name>A0A931MVI9_9BACI</name>
<proteinExistence type="predicted"/>
<sequence>MWSSIAIFLIGAGIFLFQFKKLHKNKKMKELWWSSSILVATTFISILESRGVDLPNPLDYIWSFYSNIHSWFGF</sequence>
<evidence type="ECO:0000256" key="1">
    <source>
        <dbReference type="SAM" id="Phobius"/>
    </source>
</evidence>
<dbReference type="AlphaFoldDB" id="A0A931MVI9"/>
<keyword evidence="1" id="KW-0472">Membrane</keyword>
<feature type="transmembrane region" description="Helical" evidence="1">
    <location>
        <begin position="6"/>
        <end position="23"/>
    </location>
</feature>
<protein>
    <submittedName>
        <fullName evidence="2">Uncharacterized protein</fullName>
    </submittedName>
</protein>
<keyword evidence="1" id="KW-1133">Transmembrane helix</keyword>
<evidence type="ECO:0000313" key="2">
    <source>
        <dbReference type="EMBL" id="MBH0230384.1"/>
    </source>
</evidence>
<dbReference type="EMBL" id="JADZSC010000002">
    <property type="protein sequence ID" value="MBH0230384.1"/>
    <property type="molecule type" value="Genomic_DNA"/>
</dbReference>
<dbReference type="Proteomes" id="UP000614490">
    <property type="component" value="Unassembled WGS sequence"/>
</dbReference>
<keyword evidence="3" id="KW-1185">Reference proteome</keyword>
<comment type="caution">
    <text evidence="2">The sequence shown here is derived from an EMBL/GenBank/DDBJ whole genome shotgun (WGS) entry which is preliminary data.</text>
</comment>
<gene>
    <name evidence="2" type="ORF">H0267_09190</name>
</gene>
<accession>A0A931MVI9</accession>
<reference evidence="2 3" key="1">
    <citation type="journal article" date="2005" name="Int. J. Syst. Evol. Microbiol.">
        <title>Halobacillus yeomjeoni sp. nov., isolated from a marine solar saltern in Korea.</title>
        <authorList>
            <person name="Yoon J.H."/>
            <person name="Kang S.J."/>
            <person name="Lee C.H."/>
            <person name="Oh H.W."/>
            <person name="Oh T.K."/>
        </authorList>
    </citation>
    <scope>NUCLEOTIDE SEQUENCE [LARGE SCALE GENOMIC DNA]</scope>
    <source>
        <strain evidence="2 3">KCTC 3957</strain>
    </source>
</reference>